<dbReference type="SUPFAM" id="SSF52540">
    <property type="entry name" value="P-loop containing nucleoside triphosphate hydrolases"/>
    <property type="match status" value="1"/>
</dbReference>
<dbReference type="OrthoDB" id="9779501at2"/>
<evidence type="ECO:0000259" key="1">
    <source>
        <dbReference type="Pfam" id="PF01656"/>
    </source>
</evidence>
<organism evidence="2 3">
    <name type="scientific">Kosmotoga pacifica</name>
    <dbReference type="NCBI Taxonomy" id="1330330"/>
    <lineage>
        <taxon>Bacteria</taxon>
        <taxon>Thermotogati</taxon>
        <taxon>Thermotogota</taxon>
        <taxon>Thermotogae</taxon>
        <taxon>Kosmotogales</taxon>
        <taxon>Kosmotogaceae</taxon>
        <taxon>Kosmotoga</taxon>
    </lineage>
</organism>
<dbReference type="InterPro" id="IPR002586">
    <property type="entry name" value="CobQ/CobB/MinD/ParA_Nub-bd_dom"/>
</dbReference>
<sequence length="221" mass="24900">MMFDSRISIFMGMFGSGKTEISLNVAVKLKEKFKRVALADIDVISPYFRSRDHVEELNRMGIKLIAPHGALMHADLPIISPVVHGYIANEEYSLVIDVGGNDDGAIALGSLKVALDGKNVKTYFVINPYRPFTNTVEKTVEHLQRLSRVSRRRIDFLINNANLGRETTVENVLFGEKFISRVSELTNIPVAATVIADDLNFEEEKFPIFKIKKFLKTPWEG</sequence>
<protein>
    <submittedName>
        <fullName evidence="2">Cobalamin biosynthesis protein CobQ</fullName>
    </submittedName>
</protein>
<feature type="domain" description="CobQ/CobB/MinD/ParA nucleotide binding" evidence="1">
    <location>
        <begin position="15"/>
        <end position="143"/>
    </location>
</feature>
<dbReference type="Proteomes" id="UP000035159">
    <property type="component" value="Chromosome"/>
</dbReference>
<keyword evidence="3" id="KW-1185">Reference proteome</keyword>
<evidence type="ECO:0000313" key="2">
    <source>
        <dbReference type="EMBL" id="AKI98157.1"/>
    </source>
</evidence>
<dbReference type="STRING" id="1330330.IX53_10325"/>
<dbReference type="KEGG" id="kpf:IX53_10325"/>
<dbReference type="InterPro" id="IPR027417">
    <property type="entry name" value="P-loop_NTPase"/>
</dbReference>
<accession>A0A0G2Z9C1</accession>
<evidence type="ECO:0000313" key="3">
    <source>
        <dbReference type="Proteomes" id="UP000035159"/>
    </source>
</evidence>
<reference evidence="2 3" key="1">
    <citation type="submission" date="2015-04" db="EMBL/GenBank/DDBJ databases">
        <title>Complete Genome Sequence of Kosmotoga pacifica SLHLJ1.</title>
        <authorList>
            <person name="Jiang L.J."/>
            <person name="Shao Z.Z."/>
            <person name="Jebbar M."/>
        </authorList>
    </citation>
    <scope>NUCLEOTIDE SEQUENCE [LARGE SCALE GENOMIC DNA]</scope>
    <source>
        <strain evidence="2 3">SLHLJ1</strain>
    </source>
</reference>
<dbReference type="EMBL" id="CP011232">
    <property type="protein sequence ID" value="AKI98157.1"/>
    <property type="molecule type" value="Genomic_DNA"/>
</dbReference>
<dbReference type="Pfam" id="PF01656">
    <property type="entry name" value="CbiA"/>
    <property type="match status" value="1"/>
</dbReference>
<dbReference type="Gene3D" id="3.40.50.300">
    <property type="entry name" value="P-loop containing nucleotide triphosphate hydrolases"/>
    <property type="match status" value="1"/>
</dbReference>
<dbReference type="AlphaFoldDB" id="A0A0G2Z9C1"/>
<gene>
    <name evidence="2" type="ORF">IX53_10325</name>
</gene>
<proteinExistence type="predicted"/>
<dbReference type="PATRIC" id="fig|1330330.3.peg.2098"/>
<dbReference type="CDD" id="cd01983">
    <property type="entry name" value="SIMIBI"/>
    <property type="match status" value="1"/>
</dbReference>
<name>A0A0G2Z9C1_9BACT</name>